<evidence type="ECO:0000256" key="1">
    <source>
        <dbReference type="ARBA" id="ARBA00009662"/>
    </source>
</evidence>
<comment type="catalytic activity">
    <reaction evidence="6">
        <text>glutathione = L-cysteinylglycine + 5-oxo-L-proline</text>
        <dbReference type="Rhea" id="RHEA:47724"/>
        <dbReference type="ChEBI" id="CHEBI:57925"/>
        <dbReference type="ChEBI" id="CHEBI:58402"/>
        <dbReference type="ChEBI" id="CHEBI:61694"/>
        <dbReference type="EC" id="4.3.2.7"/>
    </reaction>
</comment>
<keyword evidence="3" id="KW-0456">Lyase</keyword>
<evidence type="ECO:0000313" key="8">
    <source>
        <dbReference type="RefSeq" id="XP_016923879.2"/>
    </source>
</evidence>
<dbReference type="GO" id="GO:0061928">
    <property type="term" value="F:glutathione specific gamma-glutamylcyclotransferase activity"/>
    <property type="evidence" value="ECO:0007669"/>
    <property type="project" value="UniProtKB-EC"/>
</dbReference>
<dbReference type="RefSeq" id="XP_016923879.2">
    <property type="nucleotide sequence ID" value="XM_017068390.4"/>
</dbReference>
<keyword evidence="7" id="KW-1185">Reference proteome</keyword>
<dbReference type="Gene3D" id="3.10.490.10">
    <property type="entry name" value="Gamma-glutamyl cyclotransferase-like"/>
    <property type="match status" value="1"/>
</dbReference>
<evidence type="ECO:0000256" key="6">
    <source>
        <dbReference type="ARBA" id="ARBA00048073"/>
    </source>
</evidence>
<evidence type="ECO:0000256" key="3">
    <source>
        <dbReference type="ARBA" id="ARBA00023239"/>
    </source>
</evidence>
<dbReference type="PANTHER" id="PTHR12192:SF2">
    <property type="entry name" value="GLUTATHIONE-SPECIFIC GAMMA-GLUTAMYLCYCLOTRANSFERASE 2"/>
    <property type="match status" value="1"/>
</dbReference>
<dbReference type="InterPro" id="IPR036568">
    <property type="entry name" value="GGCT-like_sf"/>
</dbReference>
<dbReference type="GO" id="GO:0006751">
    <property type="term" value="P:glutathione catabolic process"/>
    <property type="evidence" value="ECO:0007669"/>
    <property type="project" value="InterPro"/>
</dbReference>
<dbReference type="GO" id="GO:0005737">
    <property type="term" value="C:cytoplasm"/>
    <property type="evidence" value="ECO:0007669"/>
    <property type="project" value="TreeGrafter"/>
</dbReference>
<reference evidence="8" key="1">
    <citation type="submission" date="2025-08" db="UniProtKB">
        <authorList>
            <consortium name="RefSeq"/>
        </authorList>
    </citation>
    <scope>IDENTIFICATION</scope>
</reference>
<dbReference type="InterPro" id="IPR006840">
    <property type="entry name" value="ChaC"/>
</dbReference>
<dbReference type="Pfam" id="PF04752">
    <property type="entry name" value="ChaC"/>
    <property type="match status" value="1"/>
</dbReference>
<evidence type="ECO:0000313" key="7">
    <source>
        <dbReference type="Proteomes" id="UP001652628"/>
    </source>
</evidence>
<evidence type="ECO:0000256" key="2">
    <source>
        <dbReference type="ARBA" id="ARBA00012344"/>
    </source>
</evidence>
<accession>A0AB39YXM1</accession>
<dbReference type="InterPro" id="IPR013024">
    <property type="entry name" value="GGCT-like"/>
</dbReference>
<comment type="similarity">
    <text evidence="1">Belongs to the gamma-glutamylcyclotransferase family. ChaC subfamily.</text>
</comment>
<name>A0AB39YXM1_DROSZ</name>
<dbReference type="SUPFAM" id="SSF110857">
    <property type="entry name" value="Gamma-glutamyl cyclotransferase-like"/>
    <property type="match status" value="1"/>
</dbReference>
<dbReference type="AlphaFoldDB" id="A0AB39YXM1"/>
<dbReference type="EC" id="4.3.2.7" evidence="2"/>
<dbReference type="CDD" id="cd06661">
    <property type="entry name" value="GGCT_like"/>
    <property type="match status" value="1"/>
</dbReference>
<dbReference type="Proteomes" id="UP001652628">
    <property type="component" value="Chromosome X"/>
</dbReference>
<organism evidence="7 8">
    <name type="scientific">Drosophila suzukii</name>
    <name type="common">Spotted-wing drosophila fruit fly</name>
    <dbReference type="NCBI Taxonomy" id="28584"/>
    <lineage>
        <taxon>Eukaryota</taxon>
        <taxon>Metazoa</taxon>
        <taxon>Ecdysozoa</taxon>
        <taxon>Arthropoda</taxon>
        <taxon>Hexapoda</taxon>
        <taxon>Insecta</taxon>
        <taxon>Pterygota</taxon>
        <taxon>Neoptera</taxon>
        <taxon>Endopterygota</taxon>
        <taxon>Diptera</taxon>
        <taxon>Brachycera</taxon>
        <taxon>Muscomorpha</taxon>
        <taxon>Ephydroidea</taxon>
        <taxon>Drosophilidae</taxon>
        <taxon>Drosophila</taxon>
        <taxon>Sophophora</taxon>
    </lineage>
</organism>
<evidence type="ECO:0000256" key="4">
    <source>
        <dbReference type="ARBA" id="ARBA00043195"/>
    </source>
</evidence>
<evidence type="ECO:0000256" key="5">
    <source>
        <dbReference type="ARBA" id="ARBA00045227"/>
    </source>
</evidence>
<sequence length="322" mass="36206">MAAEMLGFLQALQGSGSGANQLLADIYTEFFADILEAVRENGCKPEDQEKTQGFHMLRSFDTESSNQLEPPAATDEDVWIFGYGSLVWKADFPYIDRRRGFVWGFKRRFYQHSIDHRGIPERPGRVVTLLPGDPDQDRVYGVAYRIAASQKGAVLDHLDYREKNGYERCSLEFHEYSNTSADGGGGDGEPIQVIMYVATQANDSYAGNVWQVPCIAKQIFSSAGPSGPNREYLFNLATAMEQLFPGAVDEHLEELVACVRRYIAEDEPELMRHALLQEIAGILKEEQLAEQAQRLEELLERCQQPGGREWLLHGALQPKNEA</sequence>
<gene>
    <name evidence="8" type="primary">LOC108005203</name>
</gene>
<dbReference type="GeneID" id="108005203"/>
<protein>
    <recommendedName>
        <fullName evidence="2">glutathione-specific gamma-glutamylcyclotransferase</fullName>
        <ecNumber evidence="2">4.3.2.7</ecNumber>
    </recommendedName>
    <alternativeName>
        <fullName evidence="4">Cation transport regulator-like protein 2</fullName>
    </alternativeName>
</protein>
<dbReference type="PANTHER" id="PTHR12192">
    <property type="entry name" value="CATION TRANSPORT PROTEIN CHAC-RELATED"/>
    <property type="match status" value="1"/>
</dbReference>
<comment type="function">
    <text evidence="5">Catalyzes the cleavage of glutathione into 5-oxo-L-proline and a Cys-Gly dipeptide. Acts specifically on glutathione, but not on other gamma-glutamyl peptides.</text>
</comment>
<proteinExistence type="inferred from homology"/>